<reference evidence="2 3" key="1">
    <citation type="submission" date="2023-03" db="EMBL/GenBank/DDBJ databases">
        <title>Genome insight into feeding habits of ladybird beetles.</title>
        <authorList>
            <person name="Li H.-S."/>
            <person name="Huang Y.-H."/>
            <person name="Pang H."/>
        </authorList>
    </citation>
    <scope>NUCLEOTIDE SEQUENCE [LARGE SCALE GENOMIC DNA]</scope>
    <source>
        <strain evidence="2">SYSU_2023b</strain>
        <tissue evidence="2">Whole body</tissue>
    </source>
</reference>
<keyword evidence="1" id="KW-0732">Signal</keyword>
<proteinExistence type="predicted"/>
<evidence type="ECO:0000313" key="3">
    <source>
        <dbReference type="Proteomes" id="UP001431783"/>
    </source>
</evidence>
<feature type="chain" id="PRO_5043318180" evidence="1">
    <location>
        <begin position="22"/>
        <end position="135"/>
    </location>
</feature>
<evidence type="ECO:0000256" key="1">
    <source>
        <dbReference type="SAM" id="SignalP"/>
    </source>
</evidence>
<organism evidence="2 3">
    <name type="scientific">Henosepilachna vigintioctopunctata</name>
    <dbReference type="NCBI Taxonomy" id="420089"/>
    <lineage>
        <taxon>Eukaryota</taxon>
        <taxon>Metazoa</taxon>
        <taxon>Ecdysozoa</taxon>
        <taxon>Arthropoda</taxon>
        <taxon>Hexapoda</taxon>
        <taxon>Insecta</taxon>
        <taxon>Pterygota</taxon>
        <taxon>Neoptera</taxon>
        <taxon>Endopterygota</taxon>
        <taxon>Coleoptera</taxon>
        <taxon>Polyphaga</taxon>
        <taxon>Cucujiformia</taxon>
        <taxon>Coccinelloidea</taxon>
        <taxon>Coccinellidae</taxon>
        <taxon>Epilachninae</taxon>
        <taxon>Epilachnini</taxon>
        <taxon>Henosepilachna</taxon>
    </lineage>
</organism>
<accession>A0AAW1V2F8</accession>
<dbReference type="GO" id="GO:0005549">
    <property type="term" value="F:odorant binding"/>
    <property type="evidence" value="ECO:0007669"/>
    <property type="project" value="InterPro"/>
</dbReference>
<dbReference type="SUPFAM" id="SSF47565">
    <property type="entry name" value="Insect pheromone/odorant-binding proteins"/>
    <property type="match status" value="1"/>
</dbReference>
<evidence type="ECO:0000313" key="2">
    <source>
        <dbReference type="EMBL" id="KAK9887289.1"/>
    </source>
</evidence>
<feature type="signal peptide" evidence="1">
    <location>
        <begin position="1"/>
        <end position="21"/>
    </location>
</feature>
<dbReference type="EMBL" id="JARQZJ010000107">
    <property type="protein sequence ID" value="KAK9887289.1"/>
    <property type="molecule type" value="Genomic_DNA"/>
</dbReference>
<keyword evidence="3" id="KW-1185">Reference proteome</keyword>
<dbReference type="InterPro" id="IPR036728">
    <property type="entry name" value="PBP_GOBP_sf"/>
</dbReference>
<sequence length="135" mass="15679">MQSFKLSLLLFATLMIVYVTPELWGILNVFEECAETNGFIMDGKKLGQILGVIFNGDKKQQSLEIPQEFLCTERCYHEKMGFIEEGKFNLEKVKADKYVMQNIPSYKIEGFLNCLKEIEVTECEDMIKSFECRHT</sequence>
<dbReference type="Proteomes" id="UP001431783">
    <property type="component" value="Unassembled WGS sequence"/>
</dbReference>
<protein>
    <submittedName>
        <fullName evidence="2">Uncharacterized protein</fullName>
    </submittedName>
</protein>
<name>A0AAW1V2F8_9CUCU</name>
<gene>
    <name evidence="2" type="ORF">WA026_021597</name>
</gene>
<comment type="caution">
    <text evidence="2">The sequence shown here is derived from an EMBL/GenBank/DDBJ whole genome shotgun (WGS) entry which is preliminary data.</text>
</comment>
<dbReference type="Gene3D" id="1.10.238.20">
    <property type="entry name" value="Pheromone/general odorant binding protein domain"/>
    <property type="match status" value="1"/>
</dbReference>
<dbReference type="AlphaFoldDB" id="A0AAW1V2F8"/>